<dbReference type="Proteomes" id="UP000034581">
    <property type="component" value="Unassembled WGS sequence"/>
</dbReference>
<protein>
    <submittedName>
        <fullName evidence="2">D-aminopeptidase</fullName>
    </submittedName>
</protein>
<gene>
    <name evidence="2" type="ORF">UR67_C0003G0040</name>
</gene>
<dbReference type="PANTHER" id="PTHR36512">
    <property type="entry name" value="D-AMINOPEPTIDASE"/>
    <property type="match status" value="1"/>
</dbReference>
<reference evidence="2 3" key="1">
    <citation type="journal article" date="2015" name="Nature">
        <title>rRNA introns, odd ribosomes, and small enigmatic genomes across a large radiation of phyla.</title>
        <authorList>
            <person name="Brown C.T."/>
            <person name="Hug L.A."/>
            <person name="Thomas B.C."/>
            <person name="Sharon I."/>
            <person name="Castelle C.J."/>
            <person name="Singh A."/>
            <person name="Wilkins M.J."/>
            <person name="Williams K.H."/>
            <person name="Banfield J.F."/>
        </authorList>
    </citation>
    <scope>NUCLEOTIDE SEQUENCE [LARGE SCALE GENOMIC DNA]</scope>
</reference>
<name>A0A0G0ER37_UNCC3</name>
<dbReference type="PATRIC" id="fig|1618350.3.peg.542"/>
<dbReference type="InterPro" id="IPR005321">
    <property type="entry name" value="Peptidase_S58_DmpA"/>
</dbReference>
<dbReference type="InterPro" id="IPR016117">
    <property type="entry name" value="ArgJ-like_dom_sf"/>
</dbReference>
<organism evidence="2 3">
    <name type="scientific">candidate division CPR3 bacterium GW2011_GWF2_35_18</name>
    <dbReference type="NCBI Taxonomy" id="1618350"/>
    <lineage>
        <taxon>Bacteria</taxon>
        <taxon>Bacteria division CPR3</taxon>
    </lineage>
</organism>
<dbReference type="EMBL" id="LBQB01000003">
    <property type="protein sequence ID" value="KKP69762.1"/>
    <property type="molecule type" value="Genomic_DNA"/>
</dbReference>
<comment type="caution">
    <text evidence="2">The sequence shown here is derived from an EMBL/GenBank/DDBJ whole genome shotgun (WGS) entry which is preliminary data.</text>
</comment>
<dbReference type="GO" id="GO:0004177">
    <property type="term" value="F:aminopeptidase activity"/>
    <property type="evidence" value="ECO:0007669"/>
    <property type="project" value="UniProtKB-KW"/>
</dbReference>
<dbReference type="Gene3D" id="3.60.70.12">
    <property type="entry name" value="L-amino peptidase D-ALA esterase/amidase"/>
    <property type="match status" value="1"/>
</dbReference>
<dbReference type="PANTHER" id="PTHR36512:SF3">
    <property type="entry name" value="BLR5678 PROTEIN"/>
    <property type="match status" value="1"/>
</dbReference>
<dbReference type="AlphaFoldDB" id="A0A0G0ER37"/>
<proteinExistence type="inferred from homology"/>
<dbReference type="CDD" id="cd02253">
    <property type="entry name" value="DmpA"/>
    <property type="match status" value="1"/>
</dbReference>
<accession>A0A0G0ER37</accession>
<sequence length="393" mass="42689">MVNVVSKSISMEFFKPKQPTKRMRVRDIGLSIGRFRTGDLNAITDVRGVKVGHVTLIQGSGELKPGMGPVRTGVTAIIPSKDDVYQNQIFGGGFILNGAGEFSGLTQVMEWGTIETPILLTNTFSVGTCSEAMVKSYVRKYPRIGIEDEVIIPLVGECDDSWLNDISGRHVKSQHVYEALEKASSGIVEEGCVGGGTGMITCDFAGGIGTSSRKLPQKMGGYTIGVLVMSNFGNIRDLRFGGIPIGELLEKRYQSLEKRQELYGSIISVVSTDAPLTPGQLSKLATRSALGIGRVGSYAANGSGEIIIAFSNANKLSRRSRNMVNTFQSLDDPRLDPLYEAVVDSTEEAILNALCMATDMTGINNHYVPAIPLDKVKFFISKYKNLFRKLELK</sequence>
<keyword evidence="2" id="KW-0645">Protease</keyword>
<keyword evidence="2" id="KW-0378">Hydrolase</keyword>
<dbReference type="SUPFAM" id="SSF56266">
    <property type="entry name" value="DmpA/ArgJ-like"/>
    <property type="match status" value="1"/>
</dbReference>
<evidence type="ECO:0000313" key="3">
    <source>
        <dbReference type="Proteomes" id="UP000034581"/>
    </source>
</evidence>
<dbReference type="Pfam" id="PF03576">
    <property type="entry name" value="Peptidase_S58"/>
    <property type="match status" value="1"/>
</dbReference>
<keyword evidence="2" id="KW-0031">Aminopeptidase</keyword>
<evidence type="ECO:0000256" key="1">
    <source>
        <dbReference type="ARBA" id="ARBA00007068"/>
    </source>
</evidence>
<dbReference type="STRING" id="1618350.UR67_C0003G0040"/>
<comment type="similarity">
    <text evidence="1">Belongs to the peptidase S58 family.</text>
</comment>
<evidence type="ECO:0000313" key="2">
    <source>
        <dbReference type="EMBL" id="KKP69762.1"/>
    </source>
</evidence>